<sequence length="155" mass="17202">MISEKVSIGRPSPITQLFTAAQWTMTALLLYYTLGSGFILAVTDFTPLTVETVLFWHPSFLSFFTILVLAIGVVCGVYWPVFNGDSRQRERDLLLPRRDCVKWLAVGLCFLTPFSLINVITITDWLTNLLALSGLLLVCVYTYAYGVGSAPEPAT</sequence>
<name>A0A1I4HUZ0_9EURY</name>
<dbReference type="Proteomes" id="UP000199607">
    <property type="component" value="Unassembled WGS sequence"/>
</dbReference>
<evidence type="ECO:0000313" key="2">
    <source>
        <dbReference type="EMBL" id="SFL45904.1"/>
    </source>
</evidence>
<organism evidence="2 3">
    <name type="scientific">Halogranum rubrum</name>
    <dbReference type="NCBI Taxonomy" id="553466"/>
    <lineage>
        <taxon>Archaea</taxon>
        <taxon>Methanobacteriati</taxon>
        <taxon>Methanobacteriota</taxon>
        <taxon>Stenosarchaea group</taxon>
        <taxon>Halobacteria</taxon>
        <taxon>Halobacteriales</taxon>
        <taxon>Haloferacaceae</taxon>
    </lineage>
</organism>
<feature type="transmembrane region" description="Helical" evidence="1">
    <location>
        <begin position="103"/>
        <end position="123"/>
    </location>
</feature>
<protein>
    <submittedName>
        <fullName evidence="2">Uncharacterized protein</fullName>
    </submittedName>
</protein>
<keyword evidence="1" id="KW-1133">Transmembrane helix</keyword>
<keyword evidence="1" id="KW-0812">Transmembrane</keyword>
<proteinExistence type="predicted"/>
<feature type="transmembrane region" description="Helical" evidence="1">
    <location>
        <begin position="20"/>
        <end position="40"/>
    </location>
</feature>
<dbReference type="AlphaFoldDB" id="A0A1I4HUZ0"/>
<keyword evidence="1" id="KW-0472">Membrane</keyword>
<evidence type="ECO:0000313" key="3">
    <source>
        <dbReference type="Proteomes" id="UP000199607"/>
    </source>
</evidence>
<dbReference type="EMBL" id="FOTC01000006">
    <property type="protein sequence ID" value="SFL45904.1"/>
    <property type="molecule type" value="Genomic_DNA"/>
</dbReference>
<feature type="transmembrane region" description="Helical" evidence="1">
    <location>
        <begin position="129"/>
        <end position="148"/>
    </location>
</feature>
<reference evidence="3" key="1">
    <citation type="submission" date="2016-10" db="EMBL/GenBank/DDBJ databases">
        <authorList>
            <person name="Varghese N."/>
            <person name="Submissions S."/>
        </authorList>
    </citation>
    <scope>NUCLEOTIDE SEQUENCE [LARGE SCALE GENOMIC DNA]</scope>
    <source>
        <strain evidence="3">CGMCC 1.7738</strain>
    </source>
</reference>
<gene>
    <name evidence="2" type="ORF">SAMN04487950_3852</name>
</gene>
<keyword evidence="3" id="KW-1185">Reference proteome</keyword>
<evidence type="ECO:0000256" key="1">
    <source>
        <dbReference type="SAM" id="Phobius"/>
    </source>
</evidence>
<feature type="transmembrane region" description="Helical" evidence="1">
    <location>
        <begin position="60"/>
        <end position="82"/>
    </location>
</feature>
<accession>A0A1I4HUZ0</accession>